<dbReference type="SMART" id="SM00382">
    <property type="entry name" value="AAA"/>
    <property type="match status" value="2"/>
</dbReference>
<evidence type="ECO:0000256" key="4">
    <source>
        <dbReference type="SAM" id="Coils"/>
    </source>
</evidence>
<evidence type="ECO:0000259" key="5">
    <source>
        <dbReference type="PROSITE" id="PS50893"/>
    </source>
</evidence>
<gene>
    <name evidence="6" type="ORF">ABEU19_005041</name>
</gene>
<keyword evidence="7" id="KW-1185">Reference proteome</keyword>
<keyword evidence="2" id="KW-0547">Nucleotide-binding</keyword>
<accession>A0ABW9G1P4</accession>
<evidence type="ECO:0000313" key="6">
    <source>
        <dbReference type="EMBL" id="MFM1731477.1"/>
    </source>
</evidence>
<dbReference type="EMBL" id="JBDLNU010000009">
    <property type="protein sequence ID" value="MFM1731477.1"/>
    <property type="molecule type" value="Genomic_DNA"/>
</dbReference>
<dbReference type="PROSITE" id="PS50893">
    <property type="entry name" value="ABC_TRANSPORTER_2"/>
    <property type="match status" value="1"/>
</dbReference>
<evidence type="ECO:0000256" key="3">
    <source>
        <dbReference type="ARBA" id="ARBA00022840"/>
    </source>
</evidence>
<dbReference type="Pfam" id="PF00005">
    <property type="entry name" value="ABC_tran"/>
    <property type="match status" value="2"/>
</dbReference>
<dbReference type="Proteomes" id="UP001629744">
    <property type="component" value="Unassembled WGS sequence"/>
</dbReference>
<name>A0ABW9G1P4_9NOCA</name>
<dbReference type="InterPro" id="IPR003439">
    <property type="entry name" value="ABC_transporter-like_ATP-bd"/>
</dbReference>
<dbReference type="InterPro" id="IPR050611">
    <property type="entry name" value="ABCF"/>
</dbReference>
<dbReference type="PANTHER" id="PTHR19211:SF6">
    <property type="entry name" value="BLL7188 PROTEIN"/>
    <property type="match status" value="1"/>
</dbReference>
<dbReference type="Gene3D" id="3.40.50.300">
    <property type="entry name" value="P-loop containing nucleotide triphosphate hydrolases"/>
    <property type="match status" value="2"/>
</dbReference>
<evidence type="ECO:0000313" key="7">
    <source>
        <dbReference type="Proteomes" id="UP001629744"/>
    </source>
</evidence>
<dbReference type="GO" id="GO:0005524">
    <property type="term" value="F:ATP binding"/>
    <property type="evidence" value="ECO:0007669"/>
    <property type="project" value="UniProtKB-KW"/>
</dbReference>
<feature type="coiled-coil region" evidence="4">
    <location>
        <begin position="305"/>
        <end position="332"/>
    </location>
</feature>
<protein>
    <submittedName>
        <fullName evidence="6">ATP-binding cassette domain-containing protein</fullName>
    </submittedName>
</protein>
<organism evidence="6 7">
    <name type="scientific">Prescottella soli</name>
    <dbReference type="NCBI Taxonomy" id="1543852"/>
    <lineage>
        <taxon>Bacteria</taxon>
        <taxon>Bacillati</taxon>
        <taxon>Actinomycetota</taxon>
        <taxon>Actinomycetes</taxon>
        <taxon>Mycobacteriales</taxon>
        <taxon>Nocardiaceae</taxon>
        <taxon>Prescottella</taxon>
    </lineage>
</organism>
<evidence type="ECO:0000256" key="1">
    <source>
        <dbReference type="ARBA" id="ARBA00022737"/>
    </source>
</evidence>
<evidence type="ECO:0000256" key="2">
    <source>
        <dbReference type="ARBA" id="ARBA00022741"/>
    </source>
</evidence>
<comment type="caution">
    <text evidence="6">The sequence shown here is derived from an EMBL/GenBank/DDBJ whole genome shotgun (WGS) entry which is preliminary data.</text>
</comment>
<dbReference type="InterPro" id="IPR003593">
    <property type="entry name" value="AAA+_ATPase"/>
</dbReference>
<keyword evidence="4" id="KW-0175">Coiled coil</keyword>
<dbReference type="RefSeq" id="WP_348603689.1">
    <property type="nucleotide sequence ID" value="NZ_CP157276.1"/>
</dbReference>
<keyword evidence="1" id="KW-0677">Repeat</keyword>
<dbReference type="SUPFAM" id="SSF52540">
    <property type="entry name" value="P-loop containing nucleoside triphosphate hydrolases"/>
    <property type="match status" value="2"/>
</dbReference>
<dbReference type="CDD" id="cd03221">
    <property type="entry name" value="ABCF_EF-3"/>
    <property type="match status" value="1"/>
</dbReference>
<feature type="domain" description="ABC transporter" evidence="5">
    <location>
        <begin position="8"/>
        <end position="245"/>
    </location>
</feature>
<reference evidence="6 7" key="1">
    <citation type="submission" date="2023-11" db="EMBL/GenBank/DDBJ databases">
        <authorList>
            <person name="Val-Calvo J."/>
            <person name="Scortti M."/>
            <person name="Vazquez-Boland J."/>
        </authorList>
    </citation>
    <scope>NUCLEOTIDE SEQUENCE [LARGE SCALE GENOMIC DNA]</scope>
    <source>
        <strain evidence="6 7">DSM 46662</strain>
    </source>
</reference>
<dbReference type="InterPro" id="IPR027417">
    <property type="entry name" value="P-loop_NTPase"/>
</dbReference>
<keyword evidence="3 6" id="KW-0067">ATP-binding</keyword>
<dbReference type="PANTHER" id="PTHR19211">
    <property type="entry name" value="ATP-BINDING TRANSPORT PROTEIN-RELATED"/>
    <property type="match status" value="1"/>
</dbReference>
<proteinExistence type="predicted"/>
<sequence>MAHPSTSIALSDLTFSWPDGTPVVDGLDAVIGSGRTGLVGLNGSGKSTLLKLIARRLQPTRGSVTTHGTVAYLPQDLTLDPCVRVDTVLGIVDIRQSLARIESGSGTDADFETVGSAWDIEERAVSTLHRLGLQHIVADVTDLDRTVGELSGGETTLLGLTAQLLREPDILLLDEPTNNLDGASRDLLAAAVRQFPGTVLVVSHDRGLLEAMESIAELRDGRIRTFGGNFTDYLEAVEAEQEAARAAVRDARSDVRKQGRELVETQIKLDRRARYGRKMFENKREPKIVMGLRKRAAQESAGKLRGNHMEKLDDAKRALAEAQDRVRDDREIRIDLPDTAVFPGQQVVGLEEARLRSGQTLDLAVTGPERIALIGRNGAGKTTLLHEIAEHGTKVPFALLPQRLDIFDDTESVAANVAAAAPHATAEQIRGSLARFLFRGTEADAPVATLSGGERLRAALAMLLAADPPPRLLMLDEPTNNLDLPSLAHLVQALNEYRGALIVVSHDRQFLRDIGITRRLAIDESGLTEPGDEPSGDLRAV</sequence>